<proteinExistence type="predicted"/>
<dbReference type="InterPro" id="IPR014710">
    <property type="entry name" value="RmlC-like_jellyroll"/>
</dbReference>
<keyword evidence="1" id="KW-0805">Transcription regulation</keyword>
<dbReference type="AlphaFoldDB" id="T0GG17"/>
<dbReference type="PANTHER" id="PTHR46796:SF7">
    <property type="entry name" value="ARAC FAMILY TRANSCRIPTIONAL REGULATOR"/>
    <property type="match status" value="1"/>
</dbReference>
<dbReference type="SUPFAM" id="SSF51182">
    <property type="entry name" value="RmlC-like cupins"/>
    <property type="match status" value="1"/>
</dbReference>
<feature type="domain" description="HTH araC/xylS-type" evidence="4">
    <location>
        <begin position="211"/>
        <end position="309"/>
    </location>
</feature>
<protein>
    <recommendedName>
        <fullName evidence="4">HTH araC/xylS-type domain-containing protein</fullName>
    </recommendedName>
</protein>
<dbReference type="SMART" id="SM00342">
    <property type="entry name" value="HTH_ARAC"/>
    <property type="match status" value="1"/>
</dbReference>
<gene>
    <name evidence="5" type="ORF">L288_16005</name>
</gene>
<reference evidence="5 6" key="1">
    <citation type="journal article" date="2013" name="Genome Announc.">
        <title>Draft Genome Sequence of Sphingobium quisquiliarum Strain P25T, a Novel Hexachlorocyclohexane (HCH)-Degrading Bacterium Isolated from an HCH Dumpsite.</title>
        <authorList>
            <person name="Kumar Singh A."/>
            <person name="Sangwan N."/>
            <person name="Sharma A."/>
            <person name="Gupta V."/>
            <person name="Khurana J.P."/>
            <person name="Lal R."/>
        </authorList>
    </citation>
    <scope>NUCLEOTIDE SEQUENCE [LARGE SCALE GENOMIC DNA]</scope>
    <source>
        <strain evidence="5 6">P25</strain>
    </source>
</reference>
<dbReference type="EMBL" id="ATHO01000144">
    <property type="protein sequence ID" value="EQB02676.1"/>
    <property type="molecule type" value="Genomic_DNA"/>
</dbReference>
<evidence type="ECO:0000256" key="2">
    <source>
        <dbReference type="ARBA" id="ARBA00023125"/>
    </source>
</evidence>
<dbReference type="PATRIC" id="fig|1329909.3.peg.3078"/>
<dbReference type="PROSITE" id="PS01124">
    <property type="entry name" value="HTH_ARAC_FAMILY_2"/>
    <property type="match status" value="1"/>
</dbReference>
<organism evidence="5 6">
    <name type="scientific">Sphingobium quisquiliarum P25</name>
    <dbReference type="NCBI Taxonomy" id="1329909"/>
    <lineage>
        <taxon>Bacteria</taxon>
        <taxon>Pseudomonadati</taxon>
        <taxon>Pseudomonadota</taxon>
        <taxon>Alphaproteobacteria</taxon>
        <taxon>Sphingomonadales</taxon>
        <taxon>Sphingomonadaceae</taxon>
        <taxon>Sphingobium</taxon>
    </lineage>
</organism>
<dbReference type="Pfam" id="PF12833">
    <property type="entry name" value="HTH_18"/>
    <property type="match status" value="1"/>
</dbReference>
<dbReference type="InterPro" id="IPR018060">
    <property type="entry name" value="HTH_AraC"/>
</dbReference>
<dbReference type="GO" id="GO:0003700">
    <property type="term" value="F:DNA-binding transcription factor activity"/>
    <property type="evidence" value="ECO:0007669"/>
    <property type="project" value="InterPro"/>
</dbReference>
<dbReference type="RefSeq" id="WP_021239251.1">
    <property type="nucleotide sequence ID" value="NZ_ATHO01000144.1"/>
</dbReference>
<dbReference type="InterPro" id="IPR011051">
    <property type="entry name" value="RmlC_Cupin_sf"/>
</dbReference>
<dbReference type="InterPro" id="IPR032783">
    <property type="entry name" value="AraC_lig"/>
</dbReference>
<dbReference type="Pfam" id="PF12852">
    <property type="entry name" value="Cupin_6"/>
    <property type="match status" value="1"/>
</dbReference>
<dbReference type="GO" id="GO:0043565">
    <property type="term" value="F:sequence-specific DNA binding"/>
    <property type="evidence" value="ECO:0007669"/>
    <property type="project" value="InterPro"/>
</dbReference>
<keyword evidence="2" id="KW-0238">DNA-binding</keyword>
<keyword evidence="6" id="KW-1185">Reference proteome</keyword>
<name>T0GG17_9SPHN</name>
<accession>T0GG17</accession>
<dbReference type="CDD" id="cd02208">
    <property type="entry name" value="cupin_RmlC-like"/>
    <property type="match status" value="1"/>
</dbReference>
<comment type="caution">
    <text evidence="5">The sequence shown here is derived from an EMBL/GenBank/DDBJ whole genome shotgun (WGS) entry which is preliminary data.</text>
</comment>
<evidence type="ECO:0000256" key="1">
    <source>
        <dbReference type="ARBA" id="ARBA00023015"/>
    </source>
</evidence>
<dbReference type="PANTHER" id="PTHR46796">
    <property type="entry name" value="HTH-TYPE TRANSCRIPTIONAL ACTIVATOR RHAS-RELATED"/>
    <property type="match status" value="1"/>
</dbReference>
<dbReference type="PRINTS" id="PR00032">
    <property type="entry name" value="HTHARAC"/>
</dbReference>
<evidence type="ECO:0000313" key="5">
    <source>
        <dbReference type="EMBL" id="EQB02676.1"/>
    </source>
</evidence>
<evidence type="ECO:0000259" key="4">
    <source>
        <dbReference type="PROSITE" id="PS01124"/>
    </source>
</evidence>
<dbReference type="InterPro" id="IPR020449">
    <property type="entry name" value="Tscrpt_reg_AraC-type_HTH"/>
</dbReference>
<keyword evidence="3" id="KW-0804">Transcription</keyword>
<evidence type="ECO:0000256" key="3">
    <source>
        <dbReference type="ARBA" id="ARBA00023163"/>
    </source>
</evidence>
<dbReference type="InterPro" id="IPR009057">
    <property type="entry name" value="Homeodomain-like_sf"/>
</dbReference>
<dbReference type="Gene3D" id="2.60.120.10">
    <property type="entry name" value="Jelly Rolls"/>
    <property type="match status" value="1"/>
</dbReference>
<dbReference type="InterPro" id="IPR050204">
    <property type="entry name" value="AraC_XylS_family_regulators"/>
</dbReference>
<sequence>MDLLSQLITTVRVSSPLLSELCIGRDSCCIIDAFLGAPFHYVVEGRVTLTRGGETRELQPGDFLLMPRWTTYEIANGTGATRLRLKDLADAPNLQPSFEALDGALRVVVGPEPYTARLLSGIAVFDAMSLAGLGRALPDIVLLPDAANRLRPWTQAAMALVGEGERPAAPGFVAIASRAVEMLVSVALRDWAAFAEHEAGWLRAVHDERLARALNAMHSDPGRRWTLADLALRAGMSKSVFSETFLQMLGETPFDYLRRWRMHLATQQLLDTRVSVAQLASELGYRSALSFSRAFRVTNGCTPAEFRRR</sequence>
<dbReference type="Gene3D" id="1.10.10.60">
    <property type="entry name" value="Homeodomain-like"/>
    <property type="match status" value="2"/>
</dbReference>
<evidence type="ECO:0000313" key="6">
    <source>
        <dbReference type="Proteomes" id="UP000015525"/>
    </source>
</evidence>
<dbReference type="Proteomes" id="UP000015525">
    <property type="component" value="Unassembled WGS sequence"/>
</dbReference>
<dbReference type="SUPFAM" id="SSF46689">
    <property type="entry name" value="Homeodomain-like"/>
    <property type="match status" value="2"/>
</dbReference>